<comment type="similarity">
    <text evidence="1">Belongs to the thioredoxin family. DsbA subfamily.</text>
</comment>
<keyword evidence="5" id="KW-0676">Redox-active center</keyword>
<evidence type="ECO:0000256" key="6">
    <source>
        <dbReference type="SAM" id="MobiDB-lite"/>
    </source>
</evidence>
<dbReference type="Gene3D" id="3.40.30.10">
    <property type="entry name" value="Glutaredoxin"/>
    <property type="match status" value="1"/>
</dbReference>
<sequence length="244" mass="25939">MPSPTTGTSRNRPWTIAISALGVAVLILLVGIFAYQGGISQGAGTEAAPRESAGSESAPLDMSRRTADDPTALGPVDAPVVLVEYADYRCPFCGLFSRDTLPPLVEKYVKSGELRVEWRDLPVFGEQSTMAAVAGRAAGNQGKFWEFNKAAFAIAPERGHADLSRERLVQIAQESGVPDMTQFEADLDSEELQQAVSRDAQEAASLGATGTPTFLVNDTPLVGAQPLATFEKAIEAALKKAESR</sequence>
<protein>
    <submittedName>
        <fullName evidence="9">Protein-disulfide isomerase</fullName>
    </submittedName>
</protein>
<keyword evidence="2" id="KW-0732">Signal</keyword>
<proteinExistence type="inferred from homology"/>
<organism evidence="9 10">
    <name type="scientific">Pseudarthrobacter oxydans</name>
    <name type="common">Arthrobacter oxydans</name>
    <dbReference type="NCBI Taxonomy" id="1671"/>
    <lineage>
        <taxon>Bacteria</taxon>
        <taxon>Bacillati</taxon>
        <taxon>Actinomycetota</taxon>
        <taxon>Actinomycetes</taxon>
        <taxon>Micrococcales</taxon>
        <taxon>Micrococcaceae</taxon>
        <taxon>Pseudarthrobacter</taxon>
    </lineage>
</organism>
<keyword evidence="3" id="KW-0560">Oxidoreductase</keyword>
<dbReference type="Proteomes" id="UP001262032">
    <property type="component" value="Unassembled WGS sequence"/>
</dbReference>
<dbReference type="EMBL" id="JAVDWN010000020">
    <property type="protein sequence ID" value="MDR7165892.1"/>
    <property type="molecule type" value="Genomic_DNA"/>
</dbReference>
<evidence type="ECO:0000313" key="9">
    <source>
        <dbReference type="EMBL" id="MDR7165892.1"/>
    </source>
</evidence>
<dbReference type="InterPro" id="IPR036249">
    <property type="entry name" value="Thioredoxin-like_sf"/>
</dbReference>
<feature type="domain" description="Thioredoxin" evidence="8">
    <location>
        <begin position="41"/>
        <end position="239"/>
    </location>
</feature>
<dbReference type="Pfam" id="PF13462">
    <property type="entry name" value="Thioredoxin_4"/>
    <property type="match status" value="1"/>
</dbReference>
<evidence type="ECO:0000256" key="3">
    <source>
        <dbReference type="ARBA" id="ARBA00023002"/>
    </source>
</evidence>
<name>A0AAW8NE76_PSEOX</name>
<dbReference type="InterPro" id="IPR012336">
    <property type="entry name" value="Thioredoxin-like_fold"/>
</dbReference>
<keyword evidence="9" id="KW-0413">Isomerase</keyword>
<dbReference type="PROSITE" id="PS51352">
    <property type="entry name" value="THIOREDOXIN_2"/>
    <property type="match status" value="1"/>
</dbReference>
<evidence type="ECO:0000259" key="8">
    <source>
        <dbReference type="PROSITE" id="PS51352"/>
    </source>
</evidence>
<keyword evidence="4" id="KW-1015">Disulfide bond</keyword>
<reference evidence="9" key="1">
    <citation type="submission" date="2023-07" db="EMBL/GenBank/DDBJ databases">
        <title>Sorghum-associated microbial communities from plants grown in Nebraska, USA.</title>
        <authorList>
            <person name="Schachtman D."/>
        </authorList>
    </citation>
    <scope>NUCLEOTIDE SEQUENCE</scope>
    <source>
        <strain evidence="9">BE261</strain>
    </source>
</reference>
<evidence type="ECO:0000256" key="5">
    <source>
        <dbReference type="ARBA" id="ARBA00023284"/>
    </source>
</evidence>
<evidence type="ECO:0000256" key="1">
    <source>
        <dbReference type="ARBA" id="ARBA00005791"/>
    </source>
</evidence>
<feature type="region of interest" description="Disordered" evidence="6">
    <location>
        <begin position="44"/>
        <end position="71"/>
    </location>
</feature>
<dbReference type="GO" id="GO:0016491">
    <property type="term" value="F:oxidoreductase activity"/>
    <property type="evidence" value="ECO:0007669"/>
    <property type="project" value="UniProtKB-KW"/>
</dbReference>
<evidence type="ECO:0000256" key="4">
    <source>
        <dbReference type="ARBA" id="ARBA00023157"/>
    </source>
</evidence>
<keyword evidence="7" id="KW-0472">Membrane</keyword>
<dbReference type="InterPro" id="IPR013766">
    <property type="entry name" value="Thioredoxin_domain"/>
</dbReference>
<comment type="caution">
    <text evidence="9">The sequence shown here is derived from an EMBL/GenBank/DDBJ whole genome shotgun (WGS) entry which is preliminary data.</text>
</comment>
<feature type="transmembrane region" description="Helical" evidence="7">
    <location>
        <begin position="14"/>
        <end position="35"/>
    </location>
</feature>
<evidence type="ECO:0000313" key="10">
    <source>
        <dbReference type="Proteomes" id="UP001262032"/>
    </source>
</evidence>
<dbReference type="AlphaFoldDB" id="A0AAW8NE76"/>
<keyword evidence="7" id="KW-0812">Transmembrane</keyword>
<keyword evidence="7" id="KW-1133">Transmembrane helix</keyword>
<dbReference type="PANTHER" id="PTHR13887">
    <property type="entry name" value="GLUTATHIONE S-TRANSFERASE KAPPA"/>
    <property type="match status" value="1"/>
</dbReference>
<gene>
    <name evidence="9" type="ORF">J2X12_003946</name>
</gene>
<accession>A0AAW8NE76</accession>
<evidence type="ECO:0000256" key="2">
    <source>
        <dbReference type="ARBA" id="ARBA00022729"/>
    </source>
</evidence>
<dbReference type="GO" id="GO:0016853">
    <property type="term" value="F:isomerase activity"/>
    <property type="evidence" value="ECO:0007669"/>
    <property type="project" value="UniProtKB-KW"/>
</dbReference>
<dbReference type="SUPFAM" id="SSF52833">
    <property type="entry name" value="Thioredoxin-like"/>
    <property type="match status" value="1"/>
</dbReference>
<dbReference type="PANTHER" id="PTHR13887:SF14">
    <property type="entry name" value="DISULFIDE BOND FORMATION PROTEIN D"/>
    <property type="match status" value="1"/>
</dbReference>
<dbReference type="RefSeq" id="WP_139031057.1">
    <property type="nucleotide sequence ID" value="NZ_JAVDWN010000020.1"/>
</dbReference>
<evidence type="ECO:0000256" key="7">
    <source>
        <dbReference type="SAM" id="Phobius"/>
    </source>
</evidence>